<evidence type="ECO:0000256" key="1">
    <source>
        <dbReference type="ARBA" id="ARBA00022448"/>
    </source>
</evidence>
<dbReference type="InterPro" id="IPR050814">
    <property type="entry name" value="Myo-inositol_Transporter"/>
</dbReference>
<dbReference type="Gene3D" id="1.20.1250.20">
    <property type="entry name" value="MFS general substrate transporter like domains"/>
    <property type="match status" value="1"/>
</dbReference>
<evidence type="ECO:0000256" key="2">
    <source>
        <dbReference type="SAM" id="Phobius"/>
    </source>
</evidence>
<feature type="transmembrane region" description="Helical" evidence="2">
    <location>
        <begin position="95"/>
        <end position="118"/>
    </location>
</feature>
<keyword evidence="2" id="KW-0472">Membrane</keyword>
<dbReference type="PANTHER" id="PTHR48020">
    <property type="entry name" value="PROTON MYO-INOSITOL COTRANSPORTER"/>
    <property type="match status" value="1"/>
</dbReference>
<dbReference type="InterPro" id="IPR036259">
    <property type="entry name" value="MFS_trans_sf"/>
</dbReference>
<protein>
    <recommendedName>
        <fullName evidence="5">Major facilitator superfamily (MFS) profile domain-containing protein</fullName>
    </recommendedName>
</protein>
<dbReference type="OrthoDB" id="5428007at2759"/>
<dbReference type="GO" id="GO:1904679">
    <property type="term" value="P:myo-inositol import across plasma membrane"/>
    <property type="evidence" value="ECO:0007669"/>
    <property type="project" value="TreeGrafter"/>
</dbReference>
<comment type="caution">
    <text evidence="3">The sequence shown here is derived from an EMBL/GenBank/DDBJ whole genome shotgun (WGS) entry which is preliminary data.</text>
</comment>
<proteinExistence type="predicted"/>
<feature type="transmembrane region" description="Helical" evidence="2">
    <location>
        <begin position="44"/>
        <end position="74"/>
    </location>
</feature>
<keyword evidence="1" id="KW-0813">Transport</keyword>
<gene>
    <name evidence="3" type="ORF">PENFLA_c053G04981</name>
</gene>
<keyword evidence="4" id="KW-1185">Reference proteome</keyword>
<name>A0A1V6SHH2_9EURO</name>
<evidence type="ECO:0000313" key="4">
    <source>
        <dbReference type="Proteomes" id="UP000191342"/>
    </source>
</evidence>
<organism evidence="3 4">
    <name type="scientific">Penicillium flavigenum</name>
    <dbReference type="NCBI Taxonomy" id="254877"/>
    <lineage>
        <taxon>Eukaryota</taxon>
        <taxon>Fungi</taxon>
        <taxon>Dikarya</taxon>
        <taxon>Ascomycota</taxon>
        <taxon>Pezizomycotina</taxon>
        <taxon>Eurotiomycetes</taxon>
        <taxon>Eurotiomycetidae</taxon>
        <taxon>Eurotiales</taxon>
        <taxon>Aspergillaceae</taxon>
        <taxon>Penicillium</taxon>
    </lineage>
</organism>
<keyword evidence="2" id="KW-0812">Transmembrane</keyword>
<dbReference type="Proteomes" id="UP000191342">
    <property type="component" value="Unassembled WGS sequence"/>
</dbReference>
<dbReference type="EMBL" id="MLQL01000053">
    <property type="protein sequence ID" value="OQE13164.1"/>
    <property type="molecule type" value="Genomic_DNA"/>
</dbReference>
<accession>A0A1V6SHH2</accession>
<dbReference type="PANTHER" id="PTHR48020:SF22">
    <property type="entry name" value="MAJOR FACILITATOR SUPERFAMILY (MFS) PROFILE DOMAIN-CONTAINING PROTEIN-RELATED"/>
    <property type="match status" value="1"/>
</dbReference>
<evidence type="ECO:0000313" key="3">
    <source>
        <dbReference type="EMBL" id="OQE13164.1"/>
    </source>
</evidence>
<evidence type="ECO:0008006" key="5">
    <source>
        <dbReference type="Google" id="ProtNLM"/>
    </source>
</evidence>
<dbReference type="GO" id="GO:0005366">
    <property type="term" value="F:myo-inositol:proton symporter activity"/>
    <property type="evidence" value="ECO:0007669"/>
    <property type="project" value="TreeGrafter"/>
</dbReference>
<keyword evidence="2" id="KW-1133">Transmembrane helix</keyword>
<dbReference type="GO" id="GO:0016020">
    <property type="term" value="C:membrane"/>
    <property type="evidence" value="ECO:0007669"/>
    <property type="project" value="TreeGrafter"/>
</dbReference>
<sequence>MSSSSLKDRQKLLKKDKDLVPNSTEIEVAKASFHDSIEHTDAGWYIWLIALTASIGGMLFGYGTGIISAVLVYLEDSLGHLLSASEKELITSLCSVATPADGVFVSLLAHVVVCAIFYGKNYYHT</sequence>
<dbReference type="AlphaFoldDB" id="A0A1V6SHH2"/>
<reference evidence="4" key="1">
    <citation type="journal article" date="2017" name="Nat. Microbiol.">
        <title>Global analysis of biosynthetic gene clusters reveals vast potential of secondary metabolite production in Penicillium species.</title>
        <authorList>
            <person name="Nielsen J.C."/>
            <person name="Grijseels S."/>
            <person name="Prigent S."/>
            <person name="Ji B."/>
            <person name="Dainat J."/>
            <person name="Nielsen K.F."/>
            <person name="Frisvad J.C."/>
            <person name="Workman M."/>
            <person name="Nielsen J."/>
        </authorList>
    </citation>
    <scope>NUCLEOTIDE SEQUENCE [LARGE SCALE GENOMIC DNA]</scope>
    <source>
        <strain evidence="4">IBT 14082</strain>
    </source>
</reference>
<dbReference type="SUPFAM" id="SSF103473">
    <property type="entry name" value="MFS general substrate transporter"/>
    <property type="match status" value="1"/>
</dbReference>